<protein>
    <recommendedName>
        <fullName evidence="4">Thioesterase family protein</fullName>
    </recommendedName>
</protein>
<feature type="region of interest" description="Disordered" evidence="1">
    <location>
        <begin position="225"/>
        <end position="254"/>
    </location>
</feature>
<proteinExistence type="predicted"/>
<organism evidence="2 3">
    <name type="scientific">Cryptosporangium phraense</name>
    <dbReference type="NCBI Taxonomy" id="2593070"/>
    <lineage>
        <taxon>Bacteria</taxon>
        <taxon>Bacillati</taxon>
        <taxon>Actinomycetota</taxon>
        <taxon>Actinomycetes</taxon>
        <taxon>Cryptosporangiales</taxon>
        <taxon>Cryptosporangiaceae</taxon>
        <taxon>Cryptosporangium</taxon>
    </lineage>
</organism>
<dbReference type="AlphaFoldDB" id="A0A545B082"/>
<name>A0A545B082_9ACTN</name>
<dbReference type="Proteomes" id="UP000317982">
    <property type="component" value="Unassembled WGS sequence"/>
</dbReference>
<keyword evidence="3" id="KW-1185">Reference proteome</keyword>
<dbReference type="OrthoDB" id="9858659at2"/>
<dbReference type="RefSeq" id="WP_142702582.1">
    <property type="nucleotide sequence ID" value="NZ_VIRS01000001.1"/>
</dbReference>
<reference evidence="2 3" key="1">
    <citation type="submission" date="2019-07" db="EMBL/GenBank/DDBJ databases">
        <title>Cryptosporangium phraense sp. nov., isolated from plant litter.</title>
        <authorList>
            <person name="Suriyachadkun C."/>
        </authorList>
    </citation>
    <scope>NUCLEOTIDE SEQUENCE [LARGE SCALE GENOMIC DNA]</scope>
    <source>
        <strain evidence="2 3">A-T 5661</strain>
    </source>
</reference>
<dbReference type="InParanoid" id="A0A545B082"/>
<sequence length="254" mass="25905">MRALNLWRVGSGDFLAMAADPEWPEFPSAQLVAALVTAAERSAPGRAVRMLSWTAGVAASARRSVRIAVEELAAGPSGDLTLRLTVAQRDSARGPRRLHGSAVVMLVPRNAKSEADAPSAAGGVRASRAAGCGLALLAVEEIRAAGIVPGGLPALLADEQPETPLDPTTRRALLAYLGAATTMPPGCTAYPAESVQARSVGVLASTIAFVGEGGGAIGRVGPRGPAGPTHGHAVTEIRTPSGRPILQTSQAVRH</sequence>
<comment type="caution">
    <text evidence="2">The sequence shown here is derived from an EMBL/GenBank/DDBJ whole genome shotgun (WGS) entry which is preliminary data.</text>
</comment>
<gene>
    <name evidence="2" type="ORF">FL583_01465</name>
</gene>
<accession>A0A545B082</accession>
<evidence type="ECO:0000313" key="2">
    <source>
        <dbReference type="EMBL" id="TQS46964.1"/>
    </source>
</evidence>
<evidence type="ECO:0008006" key="4">
    <source>
        <dbReference type="Google" id="ProtNLM"/>
    </source>
</evidence>
<evidence type="ECO:0000256" key="1">
    <source>
        <dbReference type="SAM" id="MobiDB-lite"/>
    </source>
</evidence>
<evidence type="ECO:0000313" key="3">
    <source>
        <dbReference type="Proteomes" id="UP000317982"/>
    </source>
</evidence>
<dbReference type="EMBL" id="VIRS01000001">
    <property type="protein sequence ID" value="TQS46964.1"/>
    <property type="molecule type" value="Genomic_DNA"/>
</dbReference>